<dbReference type="InterPro" id="IPR055222">
    <property type="entry name" value="PRISE-like_Rossmann-fold"/>
</dbReference>
<dbReference type="Pfam" id="PF22917">
    <property type="entry name" value="PRISE"/>
    <property type="match status" value="1"/>
</dbReference>
<dbReference type="AlphaFoldDB" id="A0AAE8N6R7"/>
<dbReference type="InterPro" id="IPR036291">
    <property type="entry name" value="NAD(P)-bd_dom_sf"/>
</dbReference>
<evidence type="ECO:0000313" key="2">
    <source>
        <dbReference type="EMBL" id="SPO06454.1"/>
    </source>
</evidence>
<name>A0AAE8N6R7_9PEZI</name>
<proteinExistence type="predicted"/>
<dbReference type="EMBL" id="ONZQ02000015">
    <property type="protein sequence ID" value="SPO06454.1"/>
    <property type="molecule type" value="Genomic_DNA"/>
</dbReference>
<dbReference type="PANTHER" id="PTHR32487">
    <property type="entry name" value="3-OXO-DELTA(4,5)-STEROID 5-BETA-REDUCTASE"/>
    <property type="match status" value="1"/>
</dbReference>
<keyword evidence="3" id="KW-1185">Reference proteome</keyword>
<dbReference type="PANTHER" id="PTHR32487:SF4">
    <property type="entry name" value="SIRQ PROTEIN"/>
    <property type="match status" value="1"/>
</dbReference>
<evidence type="ECO:0000313" key="3">
    <source>
        <dbReference type="Proteomes" id="UP001187682"/>
    </source>
</evidence>
<dbReference type="Gene3D" id="3.40.50.720">
    <property type="entry name" value="NAD(P)-binding Rossmann-like Domain"/>
    <property type="match status" value="1"/>
</dbReference>
<feature type="domain" description="PRISE-like Rossmann-fold" evidence="1">
    <location>
        <begin position="8"/>
        <end position="334"/>
    </location>
</feature>
<protein>
    <recommendedName>
        <fullName evidence="1">PRISE-like Rossmann-fold domain-containing protein</fullName>
    </recommendedName>
</protein>
<sequence>MSKDSNHAIVFGASGLIGWSAVNQLLSAYPGPGFFSKVTALTNRPVRESELHWPPQSPDRPRLQVVSGVNLREGTTEGLAEQLKEKVLEVEMITHVFYFVFAPVNDDHLRECSQNAGMLQRVADAMNTVAPALKSFVYSGGTRGYGIYIPGGTFTPPLVESMADNLPEDYAKTVAYPWFRKALDEASKGRSWTWTEVCPDAVVGFTPHGSGFSLALHWAQYLSLYAHNNGITRSTSPPARRVEVPFPGIEAAYKSLFTPVTERSLGRISIYAALHPAECGGKVLNAVDNDRPTSFRELWPSIAGWFGLVGVGPSGDGDALKPGEYVAKHRHLFAENGLPGAAERGVGAGSSQLDSVGWWLGFDRQLSPERLRASGFMEQRDPVEGWLDAFEQFAKAGIIFE</sequence>
<accession>A0AAE8N6R7</accession>
<gene>
    <name evidence="2" type="ORF">DNG_09144</name>
</gene>
<dbReference type="SUPFAM" id="SSF51735">
    <property type="entry name" value="NAD(P)-binding Rossmann-fold domains"/>
    <property type="match status" value="1"/>
</dbReference>
<comment type="caution">
    <text evidence="2">The sequence shown here is derived from an EMBL/GenBank/DDBJ whole genome shotgun (WGS) entry which is preliminary data.</text>
</comment>
<organism evidence="2 3">
    <name type="scientific">Cephalotrichum gorgonifer</name>
    <dbReference type="NCBI Taxonomy" id="2041049"/>
    <lineage>
        <taxon>Eukaryota</taxon>
        <taxon>Fungi</taxon>
        <taxon>Dikarya</taxon>
        <taxon>Ascomycota</taxon>
        <taxon>Pezizomycotina</taxon>
        <taxon>Sordariomycetes</taxon>
        <taxon>Hypocreomycetidae</taxon>
        <taxon>Microascales</taxon>
        <taxon>Microascaceae</taxon>
        <taxon>Cephalotrichum</taxon>
    </lineage>
</organism>
<dbReference type="Proteomes" id="UP001187682">
    <property type="component" value="Unassembled WGS sequence"/>
</dbReference>
<reference evidence="2" key="1">
    <citation type="submission" date="2018-03" db="EMBL/GenBank/DDBJ databases">
        <authorList>
            <person name="Guldener U."/>
        </authorList>
    </citation>
    <scope>NUCLEOTIDE SEQUENCE</scope>
</reference>
<evidence type="ECO:0000259" key="1">
    <source>
        <dbReference type="Pfam" id="PF22917"/>
    </source>
</evidence>